<dbReference type="SMART" id="SM00835">
    <property type="entry name" value="Cupin_1"/>
    <property type="match status" value="2"/>
</dbReference>
<dbReference type="InterPro" id="IPR011051">
    <property type="entry name" value="RmlC_Cupin_sf"/>
</dbReference>
<reference evidence="5" key="1">
    <citation type="journal article" date="2023" name="Plant J.">
        <title>Genome sequences and population genomics provide insights into the demographic history, inbreeding, and mutation load of two 'living fossil' tree species of Dipteronia.</title>
        <authorList>
            <person name="Feng Y."/>
            <person name="Comes H.P."/>
            <person name="Chen J."/>
            <person name="Zhu S."/>
            <person name="Lu R."/>
            <person name="Zhang X."/>
            <person name="Li P."/>
            <person name="Qiu J."/>
            <person name="Olsen K.M."/>
            <person name="Qiu Y."/>
        </authorList>
    </citation>
    <scope>NUCLEOTIDE SEQUENCE</scope>
    <source>
        <strain evidence="5">KIB01</strain>
    </source>
</reference>
<evidence type="ECO:0000256" key="3">
    <source>
        <dbReference type="SAM" id="SignalP"/>
    </source>
</evidence>
<name>A0AAD9TWJ4_9ROSI</name>
<protein>
    <recommendedName>
        <fullName evidence="4">Cupin type-1 domain-containing protein</fullName>
    </recommendedName>
</protein>
<feature type="chain" id="PRO_5042064072" description="Cupin type-1 domain-containing protein" evidence="3">
    <location>
        <begin position="29"/>
        <end position="513"/>
    </location>
</feature>
<feature type="region of interest" description="Disordered" evidence="2">
    <location>
        <begin position="35"/>
        <end position="60"/>
    </location>
</feature>
<feature type="compositionally biased region" description="Basic and acidic residues" evidence="2">
    <location>
        <begin position="40"/>
        <end position="60"/>
    </location>
</feature>
<dbReference type="SUPFAM" id="SSF51182">
    <property type="entry name" value="RmlC-like cupins"/>
    <property type="match status" value="1"/>
</dbReference>
<proteinExistence type="predicted"/>
<dbReference type="Proteomes" id="UP001280121">
    <property type="component" value="Unassembled WGS sequence"/>
</dbReference>
<dbReference type="AlphaFoldDB" id="A0AAD9TWJ4"/>
<sequence length="513" mass="57934">MRSNYLLSLLTFLLALLVVFHGVVPATARRQLEEEEGEWDWGRRSEDDDDKKGRSSRAQGEERFLLQRSKQIVKTEAGEMRVVKSVGGGRIVDRPMHIGFITMEPQTLYVPQYIDSSLILFVRRGEARIGSIYRDDLVEKKLKTGDIYRISAGSTFYLENTRERQRLHIVCSIDPSESLGLGSFQSFFIGGGTHPTSILEGFNRETLANAFNVTESEVEEILNKQRGGPIVFVSDSHSPSLWAKFSQLKEQDRLQQLKRMAGFQPAPEEEDEQEQEQEEITWSWRKLLNSVFGTRIEKRSRGSGRGGSSSESPDSYNIYDRSPDFQNNYGWSVALDESDYIPLKHSGIGVYLVNLTAGSMMAPHLNPTATEYGIVLRGSGRIQIVYPNGTSAMNAKVKQGDVFWVPKYFAFCQISSRTSPLEFFGFTTSARKNRPQFLVGSNSILRTLPNPELAAAFSVSEHKLKRFTEAQSEAVILPMTGETAPPMKKEEKKVMKFDLKLVRVPKVIKRFGD</sequence>
<dbReference type="InterPro" id="IPR006045">
    <property type="entry name" value="Cupin_1"/>
</dbReference>
<keyword evidence="1 3" id="KW-0732">Signal</keyword>
<comment type="caution">
    <text evidence="5">The sequence shown here is derived from an EMBL/GenBank/DDBJ whole genome shotgun (WGS) entry which is preliminary data.</text>
</comment>
<dbReference type="Pfam" id="PF00190">
    <property type="entry name" value="Cupin_1"/>
    <property type="match status" value="1"/>
</dbReference>
<dbReference type="CDD" id="cd02245">
    <property type="entry name" value="cupin_7S_vicilin-like_C"/>
    <property type="match status" value="1"/>
</dbReference>
<evidence type="ECO:0000259" key="4">
    <source>
        <dbReference type="SMART" id="SM00835"/>
    </source>
</evidence>
<evidence type="ECO:0000313" key="6">
    <source>
        <dbReference type="Proteomes" id="UP001280121"/>
    </source>
</evidence>
<evidence type="ECO:0000256" key="2">
    <source>
        <dbReference type="SAM" id="MobiDB-lite"/>
    </source>
</evidence>
<feature type="signal peptide" evidence="3">
    <location>
        <begin position="1"/>
        <end position="28"/>
    </location>
</feature>
<evidence type="ECO:0000256" key="1">
    <source>
        <dbReference type="ARBA" id="ARBA00022729"/>
    </source>
</evidence>
<dbReference type="InterPro" id="IPR050253">
    <property type="entry name" value="Seed_Storage-Functional"/>
</dbReference>
<keyword evidence="6" id="KW-1185">Reference proteome</keyword>
<evidence type="ECO:0000313" key="5">
    <source>
        <dbReference type="EMBL" id="KAK2643296.1"/>
    </source>
</evidence>
<dbReference type="EMBL" id="JANJYI010000007">
    <property type="protein sequence ID" value="KAK2643296.1"/>
    <property type="molecule type" value="Genomic_DNA"/>
</dbReference>
<dbReference type="PANTHER" id="PTHR31189:SF2">
    <property type="entry name" value="RMLC-LIKE CUPINS SUPERFAMILY PROTEIN"/>
    <property type="match status" value="1"/>
</dbReference>
<organism evidence="5 6">
    <name type="scientific">Dipteronia dyeriana</name>
    <dbReference type="NCBI Taxonomy" id="168575"/>
    <lineage>
        <taxon>Eukaryota</taxon>
        <taxon>Viridiplantae</taxon>
        <taxon>Streptophyta</taxon>
        <taxon>Embryophyta</taxon>
        <taxon>Tracheophyta</taxon>
        <taxon>Spermatophyta</taxon>
        <taxon>Magnoliopsida</taxon>
        <taxon>eudicotyledons</taxon>
        <taxon>Gunneridae</taxon>
        <taxon>Pentapetalae</taxon>
        <taxon>rosids</taxon>
        <taxon>malvids</taxon>
        <taxon>Sapindales</taxon>
        <taxon>Sapindaceae</taxon>
        <taxon>Hippocastanoideae</taxon>
        <taxon>Acereae</taxon>
        <taxon>Dipteronia</taxon>
    </lineage>
</organism>
<dbReference type="PANTHER" id="PTHR31189">
    <property type="entry name" value="OS03G0336100 PROTEIN-RELATED"/>
    <property type="match status" value="1"/>
</dbReference>
<dbReference type="CDD" id="cd02244">
    <property type="entry name" value="cupin_7S_vicilin-like_N"/>
    <property type="match status" value="1"/>
</dbReference>
<feature type="domain" description="Cupin type-1" evidence="4">
    <location>
        <begin position="64"/>
        <end position="219"/>
    </location>
</feature>
<dbReference type="InterPro" id="IPR014710">
    <property type="entry name" value="RmlC-like_jellyroll"/>
</dbReference>
<gene>
    <name evidence="5" type="ORF">Ddye_025059</name>
</gene>
<accession>A0AAD9TWJ4</accession>
<dbReference type="Gene3D" id="2.60.120.10">
    <property type="entry name" value="Jelly Rolls"/>
    <property type="match status" value="2"/>
</dbReference>
<feature type="domain" description="Cupin type-1" evidence="4">
    <location>
        <begin position="316"/>
        <end position="465"/>
    </location>
</feature>
<feature type="region of interest" description="Disordered" evidence="2">
    <location>
        <begin position="298"/>
        <end position="319"/>
    </location>
</feature>